<sequence length="350" mass="40813">MPSLHEAIDLAVDRGIKYLHQHQFPNGEFCGYISWGDDDMNVAIHESSVFPTSLIGYSLLNLKHISEVQEIHERSAGFLQYQSMRGGIWPHFTSWTPLYKVCPPDVDNTSCASKLLQALKKDYIPNRNILLLNRAKTGLFYSWYTLRFNWVWDKDYWLLCLRDFKYPIMALLFWKNVEAKRYDIDAVVNSNVLFYLGLDKDTEAIVPYLIDVIRNNRESECDLWYLNPFTIWYFFSRNFKVLKIELQAIREPIIQRILHTTKKDGSFGESVLDTALGIIVLLNLDYDISNLDNAINYLIDAQEKYGEWPRRAVYYGGPKKLQCYGSEELTTGFCLEALSLYQQSIKNESI</sequence>
<evidence type="ECO:0000313" key="2">
    <source>
        <dbReference type="Proteomes" id="UP000274046"/>
    </source>
</evidence>
<evidence type="ECO:0008006" key="3">
    <source>
        <dbReference type="Google" id="ProtNLM"/>
    </source>
</evidence>
<protein>
    <recommendedName>
        <fullName evidence="3">Squalene cyclase C-terminal domain-containing protein</fullName>
    </recommendedName>
</protein>
<dbReference type="RefSeq" id="WP_123206339.1">
    <property type="nucleotide sequence ID" value="NZ_RBEE01000023.1"/>
</dbReference>
<dbReference type="SUPFAM" id="SSF48239">
    <property type="entry name" value="Terpenoid cyclases/Protein prenyltransferases"/>
    <property type="match status" value="1"/>
</dbReference>
<dbReference type="AlphaFoldDB" id="A0A3N0BTX0"/>
<evidence type="ECO:0000313" key="1">
    <source>
        <dbReference type="EMBL" id="RNL52536.1"/>
    </source>
</evidence>
<organism evidence="1 2">
    <name type="scientific">Pedobacter jejuensis</name>
    <dbReference type="NCBI Taxonomy" id="1268550"/>
    <lineage>
        <taxon>Bacteria</taxon>
        <taxon>Pseudomonadati</taxon>
        <taxon>Bacteroidota</taxon>
        <taxon>Sphingobacteriia</taxon>
        <taxon>Sphingobacteriales</taxon>
        <taxon>Sphingobacteriaceae</taxon>
        <taxon>Pedobacter</taxon>
    </lineage>
</organism>
<name>A0A3N0BTX0_9SPHI</name>
<keyword evidence="2" id="KW-1185">Reference proteome</keyword>
<proteinExistence type="predicted"/>
<dbReference type="Proteomes" id="UP000274046">
    <property type="component" value="Unassembled WGS sequence"/>
</dbReference>
<dbReference type="Gene3D" id="1.50.10.20">
    <property type="match status" value="1"/>
</dbReference>
<dbReference type="OrthoDB" id="868739at2"/>
<dbReference type="InterPro" id="IPR008930">
    <property type="entry name" value="Terpenoid_cyclase/PrenylTrfase"/>
</dbReference>
<comment type="caution">
    <text evidence="1">The sequence shown here is derived from an EMBL/GenBank/DDBJ whole genome shotgun (WGS) entry which is preliminary data.</text>
</comment>
<reference evidence="1 2" key="1">
    <citation type="submission" date="2018-10" db="EMBL/GenBank/DDBJ databases">
        <title>Genome sequencing of Pedobacter jejuensis TNB23.</title>
        <authorList>
            <person name="Cho Y.-J."/>
            <person name="Cho A."/>
            <person name="Kim O.-S."/>
        </authorList>
    </citation>
    <scope>NUCLEOTIDE SEQUENCE [LARGE SCALE GENOMIC DNA]</scope>
    <source>
        <strain evidence="1 2">TNB23</strain>
    </source>
</reference>
<accession>A0A3N0BTX0</accession>
<gene>
    <name evidence="1" type="ORF">D7004_13390</name>
</gene>
<dbReference type="EMBL" id="RBEE01000023">
    <property type="protein sequence ID" value="RNL52536.1"/>
    <property type="molecule type" value="Genomic_DNA"/>
</dbReference>